<evidence type="ECO:0000313" key="1">
    <source>
        <dbReference type="EMBL" id="KAG4306036.1"/>
    </source>
</evidence>
<accession>A0ACB7CEE6</accession>
<dbReference type="EMBL" id="JABTEG010000001">
    <property type="protein sequence ID" value="KAG4306036.1"/>
    <property type="molecule type" value="Genomic_DNA"/>
</dbReference>
<comment type="caution">
    <text evidence="1">The sequence shown here is derived from an EMBL/GenBank/DDBJ whole genome shotgun (WGS) entry which is preliminary data.</text>
</comment>
<proteinExistence type="predicted"/>
<sequence length="402" mass="46033">MQIKQILKKRFISFWKLALHNHPDKVSESEKESASIRFREVQDAYDILRDPETREIYDMYGLDGIQDCNNIMMEDFYSQIFENIDINGEVERESLHENSFRNTKKDVLHEYEVTLEDLYRGKNVKMAGTRNIICPTCKGSGKRAYSYSKRCVFCDGKGVAVILKQIKPGMIIQQEIGCQKCNGAGSTIQEKDKCRKCKGIKTIKQKNIYVININKGMKDGERIIFHGEADEEPGTETGDLVFIIKQKKHDRFKRLGCNLKSNLNITLSEALCGFSRVVIETLDGRGLHMTHSPGKVLYPGQILVIQREGMPKYSKNDETGDLYLEVVVEFPPDGFLHETQLKNLSSLLPSNPIENNNFEIVNNVEYEIGSIDDIETIELQYNQSEVNDVDEKRSYSSQCNNQ</sequence>
<gene>
    <name evidence="1" type="ORF">PORY_000024</name>
</gene>
<protein>
    <submittedName>
        <fullName evidence="1">Uncharacterized protein</fullName>
    </submittedName>
</protein>
<keyword evidence="2" id="KW-1185">Reference proteome</keyword>
<reference evidence="1 2" key="1">
    <citation type="journal article" date="2021" name="Commun. Biol.">
        <title>Genomic insights into the host specific adaptation of the Pneumocystis genus.</title>
        <authorList>
            <person name="Cisse O.H."/>
            <person name="Ma L."/>
            <person name="Dekker J.P."/>
            <person name="Khil P.P."/>
            <person name="Youn J.-H."/>
            <person name="Brenchley J.M."/>
            <person name="Blair R."/>
            <person name="Pahar B."/>
            <person name="Chabe M."/>
            <person name="Van Rompay K.K.A."/>
            <person name="Keesler R."/>
            <person name="Sukura A."/>
            <person name="Hirsch V."/>
            <person name="Kutty G."/>
            <person name="Liu Y."/>
            <person name="Peng L."/>
            <person name="Chen J."/>
            <person name="Song J."/>
            <person name="Weissenbacher-Lang C."/>
            <person name="Xu J."/>
            <person name="Upham N.S."/>
            <person name="Stajich J.E."/>
            <person name="Cuomo C.A."/>
            <person name="Cushion M.T."/>
            <person name="Kovacs J.A."/>
        </authorList>
    </citation>
    <scope>NUCLEOTIDE SEQUENCE [LARGE SCALE GENOMIC DNA]</scope>
    <source>
        <strain evidence="1 2">RABM</strain>
    </source>
</reference>
<organism evidence="1 2">
    <name type="scientific">Pneumocystis oryctolagi</name>
    <dbReference type="NCBI Taxonomy" id="42067"/>
    <lineage>
        <taxon>Eukaryota</taxon>
        <taxon>Fungi</taxon>
        <taxon>Dikarya</taxon>
        <taxon>Ascomycota</taxon>
        <taxon>Taphrinomycotina</taxon>
        <taxon>Pneumocystomycetes</taxon>
        <taxon>Pneumocystaceae</taxon>
        <taxon>Pneumocystis</taxon>
    </lineage>
</organism>
<name>A0ACB7CEE6_9ASCO</name>
<dbReference type="Proteomes" id="UP000768646">
    <property type="component" value="Unassembled WGS sequence"/>
</dbReference>
<evidence type="ECO:0000313" key="2">
    <source>
        <dbReference type="Proteomes" id="UP000768646"/>
    </source>
</evidence>